<sequence length="65" mass="7553">MINEMKEMCLKILAEISIRELKEAYKKDILKALKENDESFIPNNRIIEALSKTLEEIKKEGAQSE</sequence>
<dbReference type="RefSeq" id="WP_090037647.1">
    <property type="nucleotide sequence ID" value="NZ_FOKI01000001.1"/>
</dbReference>
<keyword evidence="2" id="KW-1185">Reference proteome</keyword>
<gene>
    <name evidence="1" type="ORF">SAMN04488528_1001105</name>
</gene>
<protein>
    <submittedName>
        <fullName evidence="1">Uncharacterized protein</fullName>
    </submittedName>
</protein>
<dbReference type="STRING" id="84698.SAMN04488528_1001105"/>
<accession>A0A1I0V2T3</accession>
<reference evidence="1 2" key="1">
    <citation type="submission" date="2016-10" db="EMBL/GenBank/DDBJ databases">
        <authorList>
            <person name="de Groot N.N."/>
        </authorList>
    </citation>
    <scope>NUCLEOTIDE SEQUENCE [LARGE SCALE GENOMIC DNA]</scope>
    <source>
        <strain evidence="1 2">DSM 12271</strain>
    </source>
</reference>
<dbReference type="Proteomes" id="UP000198619">
    <property type="component" value="Unassembled WGS sequence"/>
</dbReference>
<evidence type="ECO:0000313" key="1">
    <source>
        <dbReference type="EMBL" id="SFA70390.1"/>
    </source>
</evidence>
<organism evidence="1 2">
    <name type="scientific">Clostridium frigidicarnis</name>
    <dbReference type="NCBI Taxonomy" id="84698"/>
    <lineage>
        <taxon>Bacteria</taxon>
        <taxon>Bacillati</taxon>
        <taxon>Bacillota</taxon>
        <taxon>Clostridia</taxon>
        <taxon>Eubacteriales</taxon>
        <taxon>Clostridiaceae</taxon>
        <taxon>Clostridium</taxon>
    </lineage>
</organism>
<name>A0A1I0V2T3_9CLOT</name>
<dbReference type="AlphaFoldDB" id="A0A1I0V2T3"/>
<dbReference type="EMBL" id="FOKI01000001">
    <property type="protein sequence ID" value="SFA70390.1"/>
    <property type="molecule type" value="Genomic_DNA"/>
</dbReference>
<evidence type="ECO:0000313" key="2">
    <source>
        <dbReference type="Proteomes" id="UP000198619"/>
    </source>
</evidence>
<proteinExistence type="predicted"/>